<evidence type="ECO:0000256" key="7">
    <source>
        <dbReference type="ARBA" id="ARBA00050038"/>
    </source>
</evidence>
<comment type="subcellular location">
    <subcellularLocation>
        <location evidence="8">Cytoplasm</location>
    </subcellularLocation>
</comment>
<feature type="site" description="Stabilizes the basic form of H active site to accept a proton" evidence="8">
    <location>
        <position position="94"/>
    </location>
</feature>
<dbReference type="NCBIfam" id="TIGR00447">
    <property type="entry name" value="pth"/>
    <property type="match status" value="1"/>
</dbReference>
<sequence>MIVMKMIVGLGNIGPQYDGTRHNTGFMVVEEFAKKHGISIKTRKMNAKMGSAFVNGQKVLVVEPTTFMNDSGIAVKPLMSYFEIENKDVIVVHDDMDLPIGKIRIKDKGSAGGHNGIKSLINNLGTEHFSRIRVGIAHPDKNNTVVNYVLGRFSKSQLPEFKIATDNAVNALEDWLDDVTIPELENRYN</sequence>
<dbReference type="InterPro" id="IPR036416">
    <property type="entry name" value="Pept_tRNA_hydro_sf"/>
</dbReference>
<feature type="binding site" evidence="8">
    <location>
        <position position="17"/>
    </location>
    <ligand>
        <name>tRNA</name>
        <dbReference type="ChEBI" id="CHEBI:17843"/>
    </ligand>
</feature>
<accession>A0A6P1EA75</accession>
<keyword evidence="8" id="KW-0963">Cytoplasm</keyword>
<feature type="binding site" evidence="8">
    <location>
        <position position="67"/>
    </location>
    <ligand>
        <name>tRNA</name>
        <dbReference type="ChEBI" id="CHEBI:17843"/>
    </ligand>
</feature>
<dbReference type="FunFam" id="3.40.50.1470:FF:000001">
    <property type="entry name" value="Peptidyl-tRNA hydrolase"/>
    <property type="match status" value="1"/>
</dbReference>
<dbReference type="Pfam" id="PF01195">
    <property type="entry name" value="Pept_tRNA_hydro"/>
    <property type="match status" value="1"/>
</dbReference>
<dbReference type="AlphaFoldDB" id="A0A6P1EA75"/>
<keyword evidence="3 8" id="KW-0378">Hydrolase</keyword>
<keyword evidence="4 8" id="KW-0694">RNA-binding</keyword>
<proteinExistence type="inferred from homology"/>
<dbReference type="EC" id="3.1.1.29" evidence="1 8"/>
<reference evidence="11 12" key="1">
    <citation type="submission" date="2019-12" db="EMBL/GenBank/DDBJ databases">
        <title>Lactobacillus hilgardii FLUB.</title>
        <authorList>
            <person name="Gustaw K."/>
        </authorList>
    </citation>
    <scope>NUCLEOTIDE SEQUENCE [LARGE SCALE GENOMIC DNA]</scope>
    <source>
        <strain evidence="11 12">FLUB</strain>
    </source>
</reference>
<comment type="function">
    <text evidence="8">Hydrolyzes ribosome-free peptidyl-tRNAs (with 1 or more amino acids incorporated), which drop off the ribosome during protein synthesis, or as a result of ribosome stalling.</text>
</comment>
<feature type="binding site" evidence="8">
    <location>
        <position position="69"/>
    </location>
    <ligand>
        <name>tRNA</name>
        <dbReference type="ChEBI" id="CHEBI:17843"/>
    </ligand>
</feature>
<comment type="similarity">
    <text evidence="5 8 10">Belongs to the PTH family.</text>
</comment>
<evidence type="ECO:0000313" key="11">
    <source>
        <dbReference type="EMBL" id="QHB52505.1"/>
    </source>
</evidence>
<dbReference type="EMBL" id="CP047121">
    <property type="protein sequence ID" value="QHB52505.1"/>
    <property type="molecule type" value="Genomic_DNA"/>
</dbReference>
<dbReference type="Proteomes" id="UP000465035">
    <property type="component" value="Chromosome"/>
</dbReference>
<dbReference type="HAMAP" id="MF_00083">
    <property type="entry name" value="Pept_tRNA_hydro_bact"/>
    <property type="match status" value="1"/>
</dbReference>
<protein>
    <recommendedName>
        <fullName evidence="7 8">Peptidyl-tRNA hydrolase</fullName>
        <shortName evidence="8">Pth</shortName>
        <ecNumber evidence="1 8">3.1.1.29</ecNumber>
    </recommendedName>
</protein>
<dbReference type="GO" id="GO:0005737">
    <property type="term" value="C:cytoplasm"/>
    <property type="evidence" value="ECO:0007669"/>
    <property type="project" value="UniProtKB-SubCell"/>
</dbReference>
<organism evidence="11 12">
    <name type="scientific">Lentilactobacillus hilgardii</name>
    <name type="common">Lactobacillus hilgardii</name>
    <dbReference type="NCBI Taxonomy" id="1588"/>
    <lineage>
        <taxon>Bacteria</taxon>
        <taxon>Bacillati</taxon>
        <taxon>Bacillota</taxon>
        <taxon>Bacilli</taxon>
        <taxon>Lactobacillales</taxon>
        <taxon>Lactobacillaceae</taxon>
        <taxon>Lentilactobacillus</taxon>
    </lineage>
</organism>
<evidence type="ECO:0000256" key="3">
    <source>
        <dbReference type="ARBA" id="ARBA00022801"/>
    </source>
</evidence>
<dbReference type="InterPro" id="IPR001328">
    <property type="entry name" value="Pept_tRNA_hydro"/>
</dbReference>
<dbReference type="SUPFAM" id="SSF53178">
    <property type="entry name" value="Peptidyl-tRNA hydrolase-like"/>
    <property type="match status" value="1"/>
</dbReference>
<evidence type="ECO:0000256" key="8">
    <source>
        <dbReference type="HAMAP-Rule" id="MF_00083"/>
    </source>
</evidence>
<dbReference type="PANTHER" id="PTHR17224:SF1">
    <property type="entry name" value="PEPTIDYL-TRNA HYDROLASE"/>
    <property type="match status" value="1"/>
</dbReference>
<evidence type="ECO:0000313" key="12">
    <source>
        <dbReference type="Proteomes" id="UP000465035"/>
    </source>
</evidence>
<evidence type="ECO:0000256" key="9">
    <source>
        <dbReference type="RuleBase" id="RU000673"/>
    </source>
</evidence>
<keyword evidence="2 8" id="KW-0820">tRNA-binding</keyword>
<dbReference type="GO" id="GO:0006515">
    <property type="term" value="P:protein quality control for misfolded or incompletely synthesized proteins"/>
    <property type="evidence" value="ECO:0007669"/>
    <property type="project" value="UniProtKB-UniRule"/>
</dbReference>
<dbReference type="PANTHER" id="PTHR17224">
    <property type="entry name" value="PEPTIDYL-TRNA HYDROLASE"/>
    <property type="match status" value="1"/>
</dbReference>
<dbReference type="GO" id="GO:0072344">
    <property type="term" value="P:rescue of stalled ribosome"/>
    <property type="evidence" value="ECO:0007669"/>
    <property type="project" value="UniProtKB-UniRule"/>
</dbReference>
<evidence type="ECO:0000256" key="4">
    <source>
        <dbReference type="ARBA" id="ARBA00022884"/>
    </source>
</evidence>
<evidence type="ECO:0000256" key="2">
    <source>
        <dbReference type="ARBA" id="ARBA00022555"/>
    </source>
</evidence>
<dbReference type="PROSITE" id="PS01195">
    <property type="entry name" value="PEPT_TRNA_HYDROL_1"/>
    <property type="match status" value="1"/>
</dbReference>
<dbReference type="PROSITE" id="PS01196">
    <property type="entry name" value="PEPT_TRNA_HYDROL_2"/>
    <property type="match status" value="1"/>
</dbReference>
<dbReference type="Gene3D" id="3.40.50.1470">
    <property type="entry name" value="Peptidyl-tRNA hydrolase"/>
    <property type="match status" value="1"/>
</dbReference>
<evidence type="ECO:0000256" key="5">
    <source>
        <dbReference type="ARBA" id="ARBA00038063"/>
    </source>
</evidence>
<dbReference type="GO" id="GO:0004045">
    <property type="term" value="F:peptidyl-tRNA hydrolase activity"/>
    <property type="evidence" value="ECO:0007669"/>
    <property type="project" value="UniProtKB-UniRule"/>
</dbReference>
<feature type="site" description="Discriminates between blocked and unblocked aminoacyl-tRNA" evidence="8">
    <location>
        <position position="12"/>
    </location>
</feature>
<feature type="binding site" evidence="8">
    <location>
        <position position="115"/>
    </location>
    <ligand>
        <name>tRNA</name>
        <dbReference type="ChEBI" id="CHEBI:17843"/>
    </ligand>
</feature>
<dbReference type="GO" id="GO:0000049">
    <property type="term" value="F:tRNA binding"/>
    <property type="evidence" value="ECO:0007669"/>
    <property type="project" value="UniProtKB-UniRule"/>
</dbReference>
<comment type="subunit">
    <text evidence="8">Monomer.</text>
</comment>
<evidence type="ECO:0000256" key="10">
    <source>
        <dbReference type="RuleBase" id="RU004320"/>
    </source>
</evidence>
<comment type="function">
    <text evidence="8">Catalyzes the release of premature peptidyl moieties from peptidyl-tRNA molecules trapped in stalled 50S ribosomal subunits, and thus maintains levels of free tRNAs and 50S ribosomes.</text>
</comment>
<comment type="catalytic activity">
    <reaction evidence="6 8 9">
        <text>an N-acyl-L-alpha-aminoacyl-tRNA + H2O = an N-acyl-L-amino acid + a tRNA + H(+)</text>
        <dbReference type="Rhea" id="RHEA:54448"/>
        <dbReference type="Rhea" id="RHEA-COMP:10123"/>
        <dbReference type="Rhea" id="RHEA-COMP:13883"/>
        <dbReference type="ChEBI" id="CHEBI:15377"/>
        <dbReference type="ChEBI" id="CHEBI:15378"/>
        <dbReference type="ChEBI" id="CHEBI:59874"/>
        <dbReference type="ChEBI" id="CHEBI:78442"/>
        <dbReference type="ChEBI" id="CHEBI:138191"/>
        <dbReference type="EC" id="3.1.1.29"/>
    </reaction>
</comment>
<evidence type="ECO:0000256" key="1">
    <source>
        <dbReference type="ARBA" id="ARBA00013260"/>
    </source>
</evidence>
<evidence type="ECO:0000256" key="6">
    <source>
        <dbReference type="ARBA" id="ARBA00048707"/>
    </source>
</evidence>
<feature type="active site" description="Proton acceptor" evidence="8">
    <location>
        <position position="22"/>
    </location>
</feature>
<dbReference type="CDD" id="cd00462">
    <property type="entry name" value="PTH"/>
    <property type="match status" value="1"/>
</dbReference>
<name>A0A6P1EA75_LENHI</name>
<dbReference type="InterPro" id="IPR018171">
    <property type="entry name" value="Pept_tRNA_hydro_CS"/>
</dbReference>
<gene>
    <name evidence="8" type="primary">pth</name>
    <name evidence="11" type="ORF">GQR93_10040</name>
</gene>